<reference evidence="1 2" key="1">
    <citation type="submission" date="2018-09" db="EMBL/GenBank/DDBJ databases">
        <title>Metagenome Assembled Genomes from an Advanced Water Purification Facility.</title>
        <authorList>
            <person name="Stamps B.W."/>
            <person name="Spear J.R."/>
        </authorList>
    </citation>
    <scope>NUCLEOTIDE SEQUENCE [LARGE SCALE GENOMIC DNA]</scope>
    <source>
        <strain evidence="1">Bin_29_2</strain>
    </source>
</reference>
<proteinExistence type="predicted"/>
<evidence type="ECO:0000313" key="1">
    <source>
        <dbReference type="EMBL" id="TXI55944.1"/>
    </source>
</evidence>
<dbReference type="AlphaFoldDB" id="A0A5C7Y432"/>
<comment type="caution">
    <text evidence="1">The sequence shown here is derived from an EMBL/GenBank/DDBJ whole genome shotgun (WGS) entry which is preliminary data.</text>
</comment>
<sequence>MNTVVALLLLPTTPPFTRAIPTTDSFYRGFIGGELEVHNGATVDGSRAVFYSHSESERLQLPLNLNATRLLHYLSQTAEELRGAVLVTGVYGVGDADVPTSVVHLVLTLHNESLLAESVRRTHAMNAAVETP</sequence>
<dbReference type="EMBL" id="SSGD01000061">
    <property type="protein sequence ID" value="TXI55944.1"/>
    <property type="molecule type" value="Genomic_DNA"/>
</dbReference>
<evidence type="ECO:0000313" key="2">
    <source>
        <dbReference type="Proteomes" id="UP000321797"/>
    </source>
</evidence>
<dbReference type="RefSeq" id="WP_276760847.1">
    <property type="nucleotide sequence ID" value="NZ_SSGD01000061.1"/>
</dbReference>
<organism evidence="1 2">
    <name type="scientific">Mycolicibacter arupensis</name>
    <dbReference type="NCBI Taxonomy" id="342002"/>
    <lineage>
        <taxon>Bacteria</taxon>
        <taxon>Bacillati</taxon>
        <taxon>Actinomycetota</taxon>
        <taxon>Actinomycetes</taxon>
        <taxon>Mycobacteriales</taxon>
        <taxon>Mycobacteriaceae</taxon>
        <taxon>Mycolicibacter</taxon>
    </lineage>
</organism>
<dbReference type="Proteomes" id="UP000321797">
    <property type="component" value="Unassembled WGS sequence"/>
</dbReference>
<gene>
    <name evidence="1" type="ORF">E6Q54_12005</name>
</gene>
<accession>A0A5C7Y432</accession>
<name>A0A5C7Y432_9MYCO</name>
<protein>
    <submittedName>
        <fullName evidence="1">Uncharacterized protein</fullName>
    </submittedName>
</protein>